<evidence type="ECO:0000313" key="3">
    <source>
        <dbReference type="Proteomes" id="UP000665043"/>
    </source>
</evidence>
<feature type="transmembrane region" description="Helical" evidence="1">
    <location>
        <begin position="104"/>
        <end position="122"/>
    </location>
</feature>
<accession>A0ABX7VZ21</accession>
<reference evidence="2 3" key="1">
    <citation type="submission" date="2019-12" db="EMBL/GenBank/DDBJ databases">
        <title>The whole genome sequencing of a strain isolated from a Mars analog, Dalangtan Playa.</title>
        <authorList>
            <person name="Huang T."/>
        </authorList>
    </citation>
    <scope>NUCLEOTIDE SEQUENCE [LARGE SCALE GENOMIC DNA]</scope>
    <source>
        <strain evidence="2 3">DP4-553-S</strain>
    </source>
</reference>
<feature type="transmembrane region" description="Helical" evidence="1">
    <location>
        <begin position="211"/>
        <end position="230"/>
    </location>
</feature>
<evidence type="ECO:0000256" key="1">
    <source>
        <dbReference type="SAM" id="Phobius"/>
    </source>
</evidence>
<keyword evidence="1" id="KW-0472">Membrane</keyword>
<feature type="transmembrane region" description="Helical" evidence="1">
    <location>
        <begin position="134"/>
        <end position="155"/>
    </location>
</feature>
<dbReference type="Pfam" id="PF14808">
    <property type="entry name" value="TMEM164"/>
    <property type="match status" value="1"/>
</dbReference>
<proteinExistence type="predicted"/>
<gene>
    <name evidence="2" type="ORF">ERJ70_17475</name>
</gene>
<evidence type="ECO:0000313" key="2">
    <source>
        <dbReference type="EMBL" id="QTN00919.1"/>
    </source>
</evidence>
<organism evidence="2 3">
    <name type="scientific">Sediminibacillus dalangtanensis</name>
    <dbReference type="NCBI Taxonomy" id="2729421"/>
    <lineage>
        <taxon>Bacteria</taxon>
        <taxon>Bacillati</taxon>
        <taxon>Bacillota</taxon>
        <taxon>Bacilli</taxon>
        <taxon>Bacillales</taxon>
        <taxon>Bacillaceae</taxon>
        <taxon>Sediminibacillus</taxon>
    </lineage>
</organism>
<feature type="transmembrane region" description="Helical" evidence="1">
    <location>
        <begin position="20"/>
        <end position="37"/>
    </location>
</feature>
<protein>
    <submittedName>
        <fullName evidence="2">TIGR02206 family membrane protein</fullName>
    </submittedName>
</protein>
<dbReference type="EMBL" id="CP046956">
    <property type="protein sequence ID" value="QTN00919.1"/>
    <property type="molecule type" value="Genomic_DNA"/>
</dbReference>
<dbReference type="Proteomes" id="UP000665043">
    <property type="component" value="Chromosome"/>
</dbReference>
<dbReference type="InterPro" id="IPR011737">
    <property type="entry name" value="CHP02206_TP0381"/>
</dbReference>
<feature type="transmembrane region" description="Helical" evidence="1">
    <location>
        <begin position="49"/>
        <end position="69"/>
    </location>
</feature>
<sequence>MGTWFDVSSTDMFQPFSTSHLLMLAAYACGVLVMIILRKKLQQKHAHAIIRWLLFLLLLSSELSYQGWAIHHGVWRFPDHMPLHLCGIASITAMLALIFQNKPFIRLTYFLAVVPAMLALITPDLPYGPEHFRFWKFFLHHIAISWSGIFLVLSIPIRITLASMLRAFLFLVSYALVVGMLINPLAGANYLYLARPAADTLLNHFGSGIMYYINLIVAAFVAFILLYGIAKSFPENK</sequence>
<dbReference type="RefSeq" id="WP_209366045.1">
    <property type="nucleotide sequence ID" value="NZ_CP046956.1"/>
</dbReference>
<keyword evidence="1" id="KW-1133">Transmembrane helix</keyword>
<feature type="transmembrane region" description="Helical" evidence="1">
    <location>
        <begin position="81"/>
        <end position="99"/>
    </location>
</feature>
<name>A0ABX7VZ21_9BACI</name>
<keyword evidence="1" id="KW-0812">Transmembrane</keyword>
<dbReference type="NCBIfam" id="TIGR02206">
    <property type="entry name" value="intg_mem_TP0381"/>
    <property type="match status" value="1"/>
</dbReference>
<keyword evidence="3" id="KW-1185">Reference proteome</keyword>
<feature type="transmembrane region" description="Helical" evidence="1">
    <location>
        <begin position="167"/>
        <end position="191"/>
    </location>
</feature>